<keyword evidence="5 23" id="KW-0349">Heme</keyword>
<dbReference type="PRINTS" id="PR00385">
    <property type="entry name" value="P450"/>
</dbReference>
<dbReference type="GO" id="GO:0005496">
    <property type="term" value="F:steroid binding"/>
    <property type="evidence" value="ECO:0007669"/>
    <property type="project" value="UniProtKB-KW"/>
</dbReference>
<evidence type="ECO:0000256" key="17">
    <source>
        <dbReference type="ARBA" id="ARBA00044116"/>
    </source>
</evidence>
<feature type="chain" id="PRO_5041984550" description="Steroid 21-hydroxylase" evidence="25">
    <location>
        <begin position="31"/>
        <end position="540"/>
    </location>
</feature>
<comment type="cofactor">
    <cofactor evidence="1">
        <name>heme b</name>
        <dbReference type="ChEBI" id="CHEBI:60344"/>
    </cofactor>
</comment>
<keyword evidence="25" id="KW-0732">Signal</keyword>
<proteinExistence type="inferred from homology"/>
<comment type="cofactor">
    <cofactor evidence="23">
        <name>heme</name>
        <dbReference type="ChEBI" id="CHEBI:30413"/>
    </cofactor>
</comment>
<keyword evidence="27" id="KW-1185">Reference proteome</keyword>
<gene>
    <name evidence="26" type="ORF">P4O66_010459</name>
</gene>
<keyword evidence="9" id="KW-0492">Microsome</keyword>
<dbReference type="GO" id="GO:0005789">
    <property type="term" value="C:endoplasmic reticulum membrane"/>
    <property type="evidence" value="ECO:0007669"/>
    <property type="project" value="UniProtKB-SubCell"/>
</dbReference>
<organism evidence="26 27">
    <name type="scientific">Electrophorus voltai</name>
    <dbReference type="NCBI Taxonomy" id="2609070"/>
    <lineage>
        <taxon>Eukaryota</taxon>
        <taxon>Metazoa</taxon>
        <taxon>Chordata</taxon>
        <taxon>Craniata</taxon>
        <taxon>Vertebrata</taxon>
        <taxon>Euteleostomi</taxon>
        <taxon>Actinopterygii</taxon>
        <taxon>Neopterygii</taxon>
        <taxon>Teleostei</taxon>
        <taxon>Ostariophysi</taxon>
        <taxon>Gymnotiformes</taxon>
        <taxon>Gymnotoidei</taxon>
        <taxon>Gymnotidae</taxon>
        <taxon>Electrophorus</taxon>
    </lineage>
</organism>
<evidence type="ECO:0000256" key="15">
    <source>
        <dbReference type="ARBA" id="ARBA00023250"/>
    </source>
</evidence>
<evidence type="ECO:0000256" key="2">
    <source>
        <dbReference type="ARBA" id="ARBA00004174"/>
    </source>
</evidence>
<accession>A0AAD8ZC84</accession>
<dbReference type="PRINTS" id="PR00463">
    <property type="entry name" value="EP450I"/>
</dbReference>
<dbReference type="InterPro" id="IPR002401">
    <property type="entry name" value="Cyt_P450_E_grp-I"/>
</dbReference>
<sequence length="540" mass="60281">MEGPALCVLGAALLFLLWMFVIHLPGKCYRQTNTDGSTNSQTKALVPKPRHFLSSLFPHSVSPCLPGPPPLPLLGNIHELTRDHLPLHLTALARRYGNIYRLYCGNTTMVILNSSEIIREALVKKWSDFAGRPHSYTGDKVSGGGQSISLGDYSEEWKTHRRLAHSALQRCTADSLHSIIEKQALHLKQVLLDYNEKAVDLSEDFTVAASNVITTLTFGKSYNKSSVELQELHGCLNEIVALWGSPWITALDSFPLLRWLPNPPFSRLMKEVARRNELIRTHLEEFKVQTECLNKGVVGKKQQKTGGKEEGTLAASLLRCLESPDGTAQKMTLTAIRMHMTIVDLLIGGTETAAAWLSWAIAFLLHRPEVQAAVHEELRTVLQGQDPRYSDRHRLPYLCAVINEVLRLRPVAPLAVPHKASRDSRIAGYFIPKDTVIIPNLFGAHHDPEVWSDPYSFRPERFLDRGGGSLRALMPFGGGARLCLGESVAKMELFLFTAYLLRDFQFMPASQEEPLPDLRGVASVVLKAQPYRVIARPRAK</sequence>
<keyword evidence="11 23" id="KW-0408">Iron</keyword>
<evidence type="ECO:0000256" key="8">
    <source>
        <dbReference type="ARBA" id="ARBA00022824"/>
    </source>
</evidence>
<dbReference type="FunFam" id="1.10.630.10:FF:000049">
    <property type="entry name" value="steroid 21-hydroxylase isoform X1"/>
    <property type="match status" value="1"/>
</dbReference>
<evidence type="ECO:0000256" key="20">
    <source>
        <dbReference type="ARBA" id="ARBA00044282"/>
    </source>
</evidence>
<keyword evidence="15" id="KW-0755">Steroidogenesis</keyword>
<evidence type="ECO:0000256" key="22">
    <source>
        <dbReference type="ARBA" id="ARBA00044342"/>
    </source>
</evidence>
<evidence type="ECO:0000256" key="14">
    <source>
        <dbReference type="ARBA" id="ARBA00023136"/>
    </source>
</evidence>
<evidence type="ECO:0000256" key="1">
    <source>
        <dbReference type="ARBA" id="ARBA00001970"/>
    </source>
</evidence>
<evidence type="ECO:0000256" key="11">
    <source>
        <dbReference type="ARBA" id="ARBA00023004"/>
    </source>
</evidence>
<dbReference type="InterPro" id="IPR001128">
    <property type="entry name" value="Cyt_P450"/>
</dbReference>
<evidence type="ECO:0000256" key="5">
    <source>
        <dbReference type="ARBA" id="ARBA00022617"/>
    </source>
</evidence>
<comment type="similarity">
    <text evidence="4 24">Belongs to the cytochrome P450 family.</text>
</comment>
<comment type="subcellular location">
    <subcellularLocation>
        <location evidence="3">Endoplasmic reticulum membrane</location>
        <topology evidence="3">Peripheral membrane protein</topology>
    </subcellularLocation>
    <subcellularLocation>
        <location evidence="2">Microsome membrane</location>
        <topology evidence="2">Peripheral membrane protein</topology>
    </subcellularLocation>
</comment>
<evidence type="ECO:0000256" key="25">
    <source>
        <dbReference type="SAM" id="SignalP"/>
    </source>
</evidence>
<dbReference type="Pfam" id="PF00067">
    <property type="entry name" value="p450"/>
    <property type="match status" value="1"/>
</dbReference>
<dbReference type="GO" id="GO:0042446">
    <property type="term" value="P:hormone biosynthetic process"/>
    <property type="evidence" value="ECO:0007669"/>
    <property type="project" value="TreeGrafter"/>
</dbReference>
<dbReference type="PANTHER" id="PTHR24289:SF17">
    <property type="entry name" value="STEROID 21-HYDROXYLASE ISOFORM X1"/>
    <property type="match status" value="1"/>
</dbReference>
<evidence type="ECO:0000256" key="19">
    <source>
        <dbReference type="ARBA" id="ARBA00044265"/>
    </source>
</evidence>
<dbReference type="PROSITE" id="PS00086">
    <property type="entry name" value="CYTOCHROME_P450"/>
    <property type="match status" value="1"/>
</dbReference>
<keyword evidence="12 24" id="KW-0503">Monooxygenase</keyword>
<keyword evidence="8" id="KW-0256">Endoplasmic reticulum</keyword>
<dbReference type="Proteomes" id="UP001239994">
    <property type="component" value="Unassembled WGS sequence"/>
</dbReference>
<dbReference type="GO" id="GO:0006694">
    <property type="term" value="P:steroid biosynthetic process"/>
    <property type="evidence" value="ECO:0007669"/>
    <property type="project" value="UniProtKB-KW"/>
</dbReference>
<dbReference type="GO" id="GO:0020037">
    <property type="term" value="F:heme binding"/>
    <property type="evidence" value="ECO:0007669"/>
    <property type="project" value="InterPro"/>
</dbReference>
<keyword evidence="10 24" id="KW-0560">Oxidoreductase</keyword>
<evidence type="ECO:0000256" key="10">
    <source>
        <dbReference type="ARBA" id="ARBA00023002"/>
    </source>
</evidence>
<evidence type="ECO:0000313" key="27">
    <source>
        <dbReference type="Proteomes" id="UP001239994"/>
    </source>
</evidence>
<dbReference type="GO" id="GO:0005506">
    <property type="term" value="F:iron ion binding"/>
    <property type="evidence" value="ECO:0007669"/>
    <property type="project" value="InterPro"/>
</dbReference>
<evidence type="ECO:0000256" key="4">
    <source>
        <dbReference type="ARBA" id="ARBA00010617"/>
    </source>
</evidence>
<dbReference type="InterPro" id="IPR036396">
    <property type="entry name" value="Cyt_P450_sf"/>
</dbReference>
<feature type="binding site" description="axial binding residue" evidence="23">
    <location>
        <position position="483"/>
    </location>
    <ligand>
        <name>heme</name>
        <dbReference type="ChEBI" id="CHEBI:30413"/>
    </ligand>
    <ligandPart>
        <name>Fe</name>
        <dbReference type="ChEBI" id="CHEBI:18248"/>
    </ligandPart>
</feature>
<dbReference type="GO" id="GO:0004508">
    <property type="term" value="F:steroid 17-alpha-monooxygenase activity"/>
    <property type="evidence" value="ECO:0007669"/>
    <property type="project" value="TreeGrafter"/>
</dbReference>
<dbReference type="SUPFAM" id="SSF48264">
    <property type="entry name" value="Cytochrome P450"/>
    <property type="match status" value="1"/>
</dbReference>
<feature type="signal peptide" evidence="25">
    <location>
        <begin position="1"/>
        <end position="30"/>
    </location>
</feature>
<evidence type="ECO:0000256" key="16">
    <source>
        <dbReference type="ARBA" id="ARBA00044040"/>
    </source>
</evidence>
<keyword evidence="14" id="KW-0472">Membrane</keyword>
<evidence type="ECO:0000256" key="12">
    <source>
        <dbReference type="ARBA" id="ARBA00023033"/>
    </source>
</evidence>
<evidence type="ECO:0000256" key="3">
    <source>
        <dbReference type="ARBA" id="ARBA00004406"/>
    </source>
</evidence>
<evidence type="ECO:0000313" key="26">
    <source>
        <dbReference type="EMBL" id="KAK1795281.1"/>
    </source>
</evidence>
<dbReference type="Gene3D" id="1.10.630.10">
    <property type="entry name" value="Cytochrome P450"/>
    <property type="match status" value="1"/>
</dbReference>
<evidence type="ECO:0000256" key="21">
    <source>
        <dbReference type="ARBA" id="ARBA00044304"/>
    </source>
</evidence>
<keyword evidence="7 23" id="KW-0479">Metal-binding</keyword>
<evidence type="ECO:0000256" key="23">
    <source>
        <dbReference type="PIRSR" id="PIRSR602401-1"/>
    </source>
</evidence>
<dbReference type="GO" id="GO:0004509">
    <property type="term" value="F:steroid 21-monooxygenase activity"/>
    <property type="evidence" value="ECO:0007669"/>
    <property type="project" value="UniProtKB-EC"/>
</dbReference>
<evidence type="ECO:0000256" key="24">
    <source>
        <dbReference type="RuleBase" id="RU000461"/>
    </source>
</evidence>
<evidence type="ECO:0000256" key="9">
    <source>
        <dbReference type="ARBA" id="ARBA00022848"/>
    </source>
</evidence>
<reference evidence="26" key="1">
    <citation type="submission" date="2023-03" db="EMBL/GenBank/DDBJ databases">
        <title>Electrophorus voltai genome.</title>
        <authorList>
            <person name="Bian C."/>
        </authorList>
    </citation>
    <scope>NUCLEOTIDE SEQUENCE</scope>
    <source>
        <strain evidence="26">CB-2022</strain>
        <tissue evidence="26">Muscle</tissue>
    </source>
</reference>
<protein>
    <recommendedName>
        <fullName evidence="17">Steroid 21-hydroxylase</fullName>
        <ecNumber evidence="16">1.14.14.16</ecNumber>
    </recommendedName>
    <alternativeName>
        <fullName evidence="21">21-OHase</fullName>
    </alternativeName>
    <alternativeName>
        <fullName evidence="18">Cytochrome P-450c21</fullName>
    </alternativeName>
    <alternativeName>
        <fullName evidence="22">Cytochrome P450 21</fullName>
    </alternativeName>
    <alternativeName>
        <fullName evidence="20">Cytochrome P450 XXI</fullName>
    </alternativeName>
    <alternativeName>
        <fullName evidence="19">Cytochrome P450-C21</fullName>
    </alternativeName>
</protein>
<dbReference type="EC" id="1.14.14.16" evidence="16"/>
<dbReference type="GO" id="GO:0042448">
    <property type="term" value="P:progesterone metabolic process"/>
    <property type="evidence" value="ECO:0007669"/>
    <property type="project" value="TreeGrafter"/>
</dbReference>
<dbReference type="InterPro" id="IPR017972">
    <property type="entry name" value="Cyt_P450_CS"/>
</dbReference>
<dbReference type="AlphaFoldDB" id="A0AAD8ZC84"/>
<evidence type="ECO:0000256" key="7">
    <source>
        <dbReference type="ARBA" id="ARBA00022723"/>
    </source>
</evidence>
<keyword evidence="13" id="KW-0446">Lipid-binding</keyword>
<name>A0AAD8ZC84_9TELE</name>
<dbReference type="PANTHER" id="PTHR24289">
    <property type="entry name" value="STEROID 17-ALPHA-HYDROXYLASE/17,20 LYASE"/>
    <property type="match status" value="1"/>
</dbReference>
<evidence type="ECO:0000256" key="18">
    <source>
        <dbReference type="ARBA" id="ARBA00044217"/>
    </source>
</evidence>
<comment type="caution">
    <text evidence="26">The sequence shown here is derived from an EMBL/GenBank/DDBJ whole genome shotgun (WGS) entry which is preliminary data.</text>
</comment>
<evidence type="ECO:0000256" key="6">
    <source>
        <dbReference type="ARBA" id="ARBA00022665"/>
    </source>
</evidence>
<evidence type="ECO:0000256" key="13">
    <source>
        <dbReference type="ARBA" id="ARBA00023121"/>
    </source>
</evidence>
<dbReference type="EMBL" id="JAROKS010000016">
    <property type="protein sequence ID" value="KAK1795281.1"/>
    <property type="molecule type" value="Genomic_DNA"/>
</dbReference>
<keyword evidence="6" id="KW-0754">Steroid-binding</keyword>